<accession>A0ABD5XEX5</accession>
<gene>
    <name evidence="1" type="ORF">ACFQI8_09570</name>
</gene>
<proteinExistence type="predicted"/>
<dbReference type="EMBL" id="JBHTAB010000004">
    <property type="protein sequence ID" value="MFC7129646.1"/>
    <property type="molecule type" value="Genomic_DNA"/>
</dbReference>
<dbReference type="AlphaFoldDB" id="A0ABD5XEX5"/>
<comment type="caution">
    <text evidence="1">The sequence shown here is derived from an EMBL/GenBank/DDBJ whole genome shotgun (WGS) entry which is preliminary data.</text>
</comment>
<keyword evidence="2" id="KW-1185">Reference proteome</keyword>
<dbReference type="Proteomes" id="UP001596460">
    <property type="component" value="Unassembled WGS sequence"/>
</dbReference>
<name>A0ABD5XEX5_9EURY</name>
<protein>
    <submittedName>
        <fullName evidence="1">Uncharacterized protein</fullName>
    </submittedName>
</protein>
<evidence type="ECO:0000313" key="1">
    <source>
        <dbReference type="EMBL" id="MFC7129646.1"/>
    </source>
</evidence>
<organism evidence="1 2">
    <name type="scientific">Haloferax chudinovii</name>
    <dbReference type="NCBI Taxonomy" id="1109010"/>
    <lineage>
        <taxon>Archaea</taxon>
        <taxon>Methanobacteriati</taxon>
        <taxon>Methanobacteriota</taxon>
        <taxon>Stenosarchaea group</taxon>
        <taxon>Halobacteria</taxon>
        <taxon>Halobacteriales</taxon>
        <taxon>Haloferacaceae</taxon>
        <taxon>Haloferax</taxon>
    </lineage>
</organism>
<dbReference type="RefSeq" id="WP_390244578.1">
    <property type="nucleotide sequence ID" value="NZ_JBHTAB010000004.1"/>
</dbReference>
<sequence>MLAGIFGRIGTLCVMALKLWGVDAIVTETGVTGRGPDPDSAE</sequence>
<evidence type="ECO:0000313" key="2">
    <source>
        <dbReference type="Proteomes" id="UP001596460"/>
    </source>
</evidence>
<reference evidence="1 2" key="1">
    <citation type="journal article" date="2019" name="Int. J. Syst. Evol. Microbiol.">
        <title>The Global Catalogue of Microorganisms (GCM) 10K type strain sequencing project: providing services to taxonomists for standard genome sequencing and annotation.</title>
        <authorList>
            <consortium name="The Broad Institute Genomics Platform"/>
            <consortium name="The Broad Institute Genome Sequencing Center for Infectious Disease"/>
            <person name="Wu L."/>
            <person name="Ma J."/>
        </authorList>
    </citation>
    <scope>NUCLEOTIDE SEQUENCE [LARGE SCALE GENOMIC DNA]</scope>
    <source>
        <strain evidence="1 2">DSM 26526</strain>
    </source>
</reference>